<keyword evidence="4 9" id="KW-0812">Transmembrane</keyword>
<feature type="transmembrane region" description="Helical" evidence="9">
    <location>
        <begin position="12"/>
        <end position="34"/>
    </location>
</feature>
<comment type="caution">
    <text evidence="11">The sequence shown here is derived from an EMBL/GenBank/DDBJ whole genome shotgun (WGS) entry which is preliminary data.</text>
</comment>
<proteinExistence type="inferred from homology"/>
<dbReference type="FunFam" id="1.20.1420.30:FF:000011">
    <property type="entry name" value="Vacuolar calcium ion transporter"/>
    <property type="match status" value="1"/>
</dbReference>
<feature type="transmembrane region" description="Helical" evidence="9">
    <location>
        <begin position="382"/>
        <end position="399"/>
    </location>
</feature>
<feature type="transmembrane region" description="Helical" evidence="9">
    <location>
        <begin position="482"/>
        <end position="503"/>
    </location>
</feature>
<dbReference type="Gene3D" id="1.20.1420.30">
    <property type="entry name" value="NCX, central ion-binding region"/>
    <property type="match status" value="2"/>
</dbReference>
<dbReference type="PANTHER" id="PTHR31503">
    <property type="entry name" value="VACUOLAR CALCIUM ION TRANSPORTER"/>
    <property type="match status" value="1"/>
</dbReference>
<evidence type="ECO:0000256" key="6">
    <source>
        <dbReference type="ARBA" id="ARBA00023065"/>
    </source>
</evidence>
<dbReference type="GO" id="GO:0000329">
    <property type="term" value="C:fungal-type vacuole membrane"/>
    <property type="evidence" value="ECO:0007669"/>
    <property type="project" value="TreeGrafter"/>
</dbReference>
<keyword evidence="5 9" id="KW-1133">Transmembrane helix</keyword>
<evidence type="ECO:0000256" key="4">
    <source>
        <dbReference type="ARBA" id="ARBA00022692"/>
    </source>
</evidence>
<evidence type="ECO:0000313" key="11">
    <source>
        <dbReference type="EMBL" id="KAK4226813.1"/>
    </source>
</evidence>
<feature type="transmembrane region" description="Helical" evidence="9">
    <location>
        <begin position="143"/>
        <end position="162"/>
    </location>
</feature>
<feature type="transmembrane region" description="Helical" evidence="9">
    <location>
        <begin position="40"/>
        <end position="59"/>
    </location>
</feature>
<feature type="domain" description="Sodium/calcium exchanger membrane region" evidence="10">
    <location>
        <begin position="40"/>
        <end position="194"/>
    </location>
</feature>
<feature type="transmembrane region" description="Helical" evidence="9">
    <location>
        <begin position="419"/>
        <end position="443"/>
    </location>
</feature>
<sequence>MAQRLPTALRAILGHSWLNVGLVFVPAGIIVHALNAPAGVIFTMNALAIVPLAGLLSHATESIASKMGDAVGALMNVTFGNAVELIIFIIALIKNQIRIVQASLVGSILANLLLILGMCFLLGGLKFDQQAYNKKVTHTSASLLALSVVSFLLPTVFHVSFSKETTANSDVLKISRGTSIILLLVYLLYLVFQLKTHTDLYESTAQHIIDEVSRPGPAAQIFHNSSVQETSEEDDEESSPARRRQETSIEMQRISSAQAEPSSSGPNGSDEQSSNEATSTAPANNPGPRPCHQARHTVANFDIEAQELPPTLPPVPAPGRPLSWALTFRNLPFLSPHPTLSRRQSVAASASDTAASQRRQSVIICPPLPLTRKKTNNPISRKAAAVLLILTTCLVSLHAEYMISSIDDMLSTDPGLSEAFIGLILLPIVGNAAEHVTAVSVALKNKMDLAIGVAVGSSIQIALFITPLVVLLGWVMGKEMSLLFTLFETVCVVVSAFIVNFLVLDGRSNYLQGALLCAGYVIIAVAVYFYPDEGAANSLGNGMEIAGSS</sequence>
<feature type="transmembrane region" description="Helical" evidence="9">
    <location>
        <begin position="99"/>
        <end position="122"/>
    </location>
</feature>
<reference evidence="11" key="2">
    <citation type="submission" date="2023-05" db="EMBL/GenBank/DDBJ databases">
        <authorList>
            <consortium name="Lawrence Berkeley National Laboratory"/>
            <person name="Steindorff A."/>
            <person name="Hensen N."/>
            <person name="Bonometti L."/>
            <person name="Westerberg I."/>
            <person name="Brannstrom I.O."/>
            <person name="Guillou S."/>
            <person name="Cros-Aarteil S."/>
            <person name="Calhoun S."/>
            <person name="Haridas S."/>
            <person name="Kuo A."/>
            <person name="Mondo S."/>
            <person name="Pangilinan J."/>
            <person name="Riley R."/>
            <person name="Labutti K."/>
            <person name="Andreopoulos B."/>
            <person name="Lipzen A."/>
            <person name="Chen C."/>
            <person name="Yanf M."/>
            <person name="Daum C."/>
            <person name="Ng V."/>
            <person name="Clum A."/>
            <person name="Ohm R."/>
            <person name="Martin F."/>
            <person name="Silar P."/>
            <person name="Natvig D."/>
            <person name="Lalanne C."/>
            <person name="Gautier V."/>
            <person name="Ament-Velasquez S.L."/>
            <person name="Kruys A."/>
            <person name="Hutchinson M.I."/>
            <person name="Powell A.J."/>
            <person name="Barry K."/>
            <person name="Miller A.N."/>
            <person name="Grigoriev I.V."/>
            <person name="Debuchy R."/>
            <person name="Gladieux P."/>
            <person name="Thoren M.H."/>
            <person name="Johannesson H."/>
        </authorList>
    </citation>
    <scope>NUCLEOTIDE SEQUENCE</scope>
    <source>
        <strain evidence="11">CBS 990.96</strain>
    </source>
</reference>
<keyword evidence="12" id="KW-1185">Reference proteome</keyword>
<dbReference type="GO" id="GO:0015369">
    <property type="term" value="F:calcium:proton antiporter activity"/>
    <property type="evidence" value="ECO:0007669"/>
    <property type="project" value="TreeGrafter"/>
</dbReference>
<dbReference type="Pfam" id="PF01699">
    <property type="entry name" value="Na_Ca_ex"/>
    <property type="match status" value="2"/>
</dbReference>
<comment type="subcellular location">
    <subcellularLocation>
        <location evidence="1">Endomembrane system</location>
        <topology evidence="1">Multi-pass membrane protein</topology>
    </subcellularLocation>
</comment>
<dbReference type="InterPro" id="IPR044880">
    <property type="entry name" value="NCX_ion-bd_dom_sf"/>
</dbReference>
<dbReference type="InterPro" id="IPR004837">
    <property type="entry name" value="NaCa_Exmemb"/>
</dbReference>
<dbReference type="GO" id="GO:0006874">
    <property type="term" value="P:intracellular calcium ion homeostasis"/>
    <property type="evidence" value="ECO:0007669"/>
    <property type="project" value="TreeGrafter"/>
</dbReference>
<dbReference type="GO" id="GO:0012505">
    <property type="term" value="C:endomembrane system"/>
    <property type="evidence" value="ECO:0007669"/>
    <property type="project" value="UniProtKB-SubCell"/>
</dbReference>
<accession>A0AAN7BNX3</accession>
<feature type="transmembrane region" description="Helical" evidence="9">
    <location>
        <begin position="510"/>
        <end position="530"/>
    </location>
</feature>
<gene>
    <name evidence="11" type="ORF">QBC38DRAFT_510104</name>
</gene>
<evidence type="ECO:0000256" key="8">
    <source>
        <dbReference type="SAM" id="MobiDB-lite"/>
    </source>
</evidence>
<feature type="region of interest" description="Disordered" evidence="8">
    <location>
        <begin position="223"/>
        <end position="293"/>
    </location>
</feature>
<evidence type="ECO:0000256" key="7">
    <source>
        <dbReference type="ARBA" id="ARBA00023136"/>
    </source>
</evidence>
<organism evidence="11 12">
    <name type="scientific">Podospora fimiseda</name>
    <dbReference type="NCBI Taxonomy" id="252190"/>
    <lineage>
        <taxon>Eukaryota</taxon>
        <taxon>Fungi</taxon>
        <taxon>Dikarya</taxon>
        <taxon>Ascomycota</taxon>
        <taxon>Pezizomycotina</taxon>
        <taxon>Sordariomycetes</taxon>
        <taxon>Sordariomycetidae</taxon>
        <taxon>Sordariales</taxon>
        <taxon>Podosporaceae</taxon>
        <taxon>Podospora</taxon>
    </lineage>
</organism>
<feature type="domain" description="Sodium/calcium exchanger membrane region" evidence="10">
    <location>
        <begin position="384"/>
        <end position="528"/>
    </location>
</feature>
<reference evidence="11" key="1">
    <citation type="journal article" date="2023" name="Mol. Phylogenet. Evol.">
        <title>Genome-scale phylogeny and comparative genomics of the fungal order Sordariales.</title>
        <authorList>
            <person name="Hensen N."/>
            <person name="Bonometti L."/>
            <person name="Westerberg I."/>
            <person name="Brannstrom I.O."/>
            <person name="Guillou S."/>
            <person name="Cros-Aarteil S."/>
            <person name="Calhoun S."/>
            <person name="Haridas S."/>
            <person name="Kuo A."/>
            <person name="Mondo S."/>
            <person name="Pangilinan J."/>
            <person name="Riley R."/>
            <person name="LaButti K."/>
            <person name="Andreopoulos B."/>
            <person name="Lipzen A."/>
            <person name="Chen C."/>
            <person name="Yan M."/>
            <person name="Daum C."/>
            <person name="Ng V."/>
            <person name="Clum A."/>
            <person name="Steindorff A."/>
            <person name="Ohm R.A."/>
            <person name="Martin F."/>
            <person name="Silar P."/>
            <person name="Natvig D.O."/>
            <person name="Lalanne C."/>
            <person name="Gautier V."/>
            <person name="Ament-Velasquez S.L."/>
            <person name="Kruys A."/>
            <person name="Hutchinson M.I."/>
            <person name="Powell A.J."/>
            <person name="Barry K."/>
            <person name="Miller A.N."/>
            <person name="Grigoriev I.V."/>
            <person name="Debuchy R."/>
            <person name="Gladieux P."/>
            <person name="Hiltunen Thoren M."/>
            <person name="Johannesson H."/>
        </authorList>
    </citation>
    <scope>NUCLEOTIDE SEQUENCE</scope>
    <source>
        <strain evidence="11">CBS 990.96</strain>
    </source>
</reference>
<protein>
    <submittedName>
        <fullName evidence="11">Sodium/calcium exchanger protein-domain-containing protein</fullName>
    </submittedName>
</protein>
<evidence type="ECO:0000256" key="9">
    <source>
        <dbReference type="SAM" id="Phobius"/>
    </source>
</evidence>
<feature type="transmembrane region" description="Helical" evidence="9">
    <location>
        <begin position="174"/>
        <end position="192"/>
    </location>
</feature>
<feature type="compositionally biased region" description="Polar residues" evidence="8">
    <location>
        <begin position="248"/>
        <end position="283"/>
    </location>
</feature>
<feature type="transmembrane region" description="Helical" evidence="9">
    <location>
        <begin position="450"/>
        <end position="476"/>
    </location>
</feature>
<dbReference type="Proteomes" id="UP001301958">
    <property type="component" value="Unassembled WGS sequence"/>
</dbReference>
<dbReference type="AlphaFoldDB" id="A0AAN7BNX3"/>
<keyword evidence="6" id="KW-0406">Ion transport</keyword>
<feature type="transmembrane region" description="Helical" evidence="9">
    <location>
        <begin position="71"/>
        <end position="93"/>
    </location>
</feature>
<dbReference type="FunFam" id="1.20.1420.30:FF:000016">
    <property type="entry name" value="Membrane bound cation transporter"/>
    <property type="match status" value="1"/>
</dbReference>
<evidence type="ECO:0000256" key="2">
    <source>
        <dbReference type="ARBA" id="ARBA00008170"/>
    </source>
</evidence>
<comment type="similarity">
    <text evidence="2">Belongs to the Ca(2+):cation antiporter (CaCA) (TC 2.A.19) family.</text>
</comment>
<name>A0AAN7BNX3_9PEZI</name>
<keyword evidence="3" id="KW-0813">Transport</keyword>
<dbReference type="PANTHER" id="PTHR31503:SF18">
    <property type="entry name" value="CA(2+)_H(+) EXCHANGER, PUTATIVE (EUROFUNG)-RELATED"/>
    <property type="match status" value="1"/>
</dbReference>
<evidence type="ECO:0000256" key="3">
    <source>
        <dbReference type="ARBA" id="ARBA00022448"/>
    </source>
</evidence>
<evidence type="ECO:0000256" key="5">
    <source>
        <dbReference type="ARBA" id="ARBA00022989"/>
    </source>
</evidence>
<dbReference type="EMBL" id="MU865341">
    <property type="protein sequence ID" value="KAK4226813.1"/>
    <property type="molecule type" value="Genomic_DNA"/>
</dbReference>
<dbReference type="InterPro" id="IPR004713">
    <property type="entry name" value="CaH_exchang"/>
</dbReference>
<evidence type="ECO:0000256" key="1">
    <source>
        <dbReference type="ARBA" id="ARBA00004127"/>
    </source>
</evidence>
<keyword evidence="7 9" id="KW-0472">Membrane</keyword>
<evidence type="ECO:0000313" key="12">
    <source>
        <dbReference type="Proteomes" id="UP001301958"/>
    </source>
</evidence>
<evidence type="ECO:0000259" key="10">
    <source>
        <dbReference type="Pfam" id="PF01699"/>
    </source>
</evidence>